<dbReference type="GO" id="GO:0046872">
    <property type="term" value="F:metal ion binding"/>
    <property type="evidence" value="ECO:0007669"/>
    <property type="project" value="UniProtKB-KW"/>
</dbReference>
<evidence type="ECO:0000259" key="7">
    <source>
        <dbReference type="PROSITE" id="PS51462"/>
    </source>
</evidence>
<evidence type="ECO:0000256" key="3">
    <source>
        <dbReference type="ARBA" id="ARBA00022723"/>
    </source>
</evidence>
<dbReference type="Proteomes" id="UP000523614">
    <property type="component" value="Unassembled WGS sequence"/>
</dbReference>
<dbReference type="PANTHER" id="PTHR12318:SF0">
    <property type="entry name" value="ACYL-COENZYME A DIPHOSPHATASE NUDT19"/>
    <property type="match status" value="1"/>
</dbReference>
<gene>
    <name evidence="8" type="ORF">GX570_02110</name>
</gene>
<organism evidence="8 9">
    <name type="scientific">Corynebacterium marinum</name>
    <dbReference type="NCBI Taxonomy" id="349751"/>
    <lineage>
        <taxon>Bacteria</taxon>
        <taxon>Bacillati</taxon>
        <taxon>Actinomycetota</taxon>
        <taxon>Actinomycetes</taxon>
        <taxon>Mycobacteriales</taxon>
        <taxon>Corynebacteriaceae</taxon>
        <taxon>Corynebacterium</taxon>
    </lineage>
</organism>
<accession>A0A847H8B6</accession>
<dbReference type="EMBL" id="JAAYYP010000064">
    <property type="protein sequence ID" value="NLF90132.1"/>
    <property type="molecule type" value="Genomic_DNA"/>
</dbReference>
<evidence type="ECO:0000313" key="8">
    <source>
        <dbReference type="EMBL" id="NLF90132.1"/>
    </source>
</evidence>
<keyword evidence="3" id="KW-0479">Metal-binding</keyword>
<dbReference type="InterPro" id="IPR000086">
    <property type="entry name" value="NUDIX_hydrolase_dom"/>
</dbReference>
<comment type="cofactor">
    <cofactor evidence="1">
        <name>Mn(2+)</name>
        <dbReference type="ChEBI" id="CHEBI:29035"/>
    </cofactor>
</comment>
<dbReference type="InterPro" id="IPR039121">
    <property type="entry name" value="NUDT19"/>
</dbReference>
<keyword evidence="6" id="KW-0464">Manganese</keyword>
<evidence type="ECO:0000256" key="1">
    <source>
        <dbReference type="ARBA" id="ARBA00001936"/>
    </source>
</evidence>
<keyword evidence="5" id="KW-0460">Magnesium</keyword>
<dbReference type="PROSITE" id="PS51462">
    <property type="entry name" value="NUDIX"/>
    <property type="match status" value="1"/>
</dbReference>
<dbReference type="CDD" id="cd18870">
    <property type="entry name" value="NUDIX_AcylCoAdiphos_Nudt19"/>
    <property type="match status" value="1"/>
</dbReference>
<evidence type="ECO:0000256" key="5">
    <source>
        <dbReference type="ARBA" id="ARBA00022842"/>
    </source>
</evidence>
<comment type="cofactor">
    <cofactor evidence="2">
        <name>Mg(2+)</name>
        <dbReference type="ChEBI" id="CHEBI:18420"/>
    </cofactor>
</comment>
<proteinExistence type="predicted"/>
<dbReference type="AlphaFoldDB" id="A0A847H8B6"/>
<dbReference type="Gene3D" id="3.90.79.10">
    <property type="entry name" value="Nucleoside Triphosphate Pyrophosphohydrolase"/>
    <property type="match status" value="1"/>
</dbReference>
<dbReference type="PANTHER" id="PTHR12318">
    <property type="entry name" value="TESTOSTERONE-REGULATED PROTEIN RP2"/>
    <property type="match status" value="1"/>
</dbReference>
<reference evidence="8 9" key="1">
    <citation type="journal article" date="2020" name="Biotechnol. Biofuels">
        <title>New insights from the biogas microbiome by comprehensive genome-resolved metagenomics of nearly 1600 species originating from multiple anaerobic digesters.</title>
        <authorList>
            <person name="Campanaro S."/>
            <person name="Treu L."/>
            <person name="Rodriguez-R L.M."/>
            <person name="Kovalovszki A."/>
            <person name="Ziels R.M."/>
            <person name="Maus I."/>
            <person name="Zhu X."/>
            <person name="Kougias P.G."/>
            <person name="Basile A."/>
            <person name="Luo G."/>
            <person name="Schluter A."/>
            <person name="Konstantinidis K.T."/>
            <person name="Angelidaki I."/>
        </authorList>
    </citation>
    <scope>NUCLEOTIDE SEQUENCE [LARGE SCALE GENOMIC DNA]</scope>
    <source>
        <strain evidence="8">AS06rmzACSIP_235</strain>
    </source>
</reference>
<feature type="domain" description="Nudix hydrolase" evidence="7">
    <location>
        <begin position="20"/>
        <end position="235"/>
    </location>
</feature>
<name>A0A847H8B6_9CORY</name>
<evidence type="ECO:0000256" key="6">
    <source>
        <dbReference type="ARBA" id="ARBA00023211"/>
    </source>
</evidence>
<dbReference type="InterPro" id="IPR015797">
    <property type="entry name" value="NUDIX_hydrolase-like_dom_sf"/>
</dbReference>
<protein>
    <submittedName>
        <fullName evidence="8">NUDIX hydrolase</fullName>
    </submittedName>
</protein>
<evidence type="ECO:0000256" key="2">
    <source>
        <dbReference type="ARBA" id="ARBA00001946"/>
    </source>
</evidence>
<dbReference type="GO" id="GO:0016818">
    <property type="term" value="F:hydrolase activity, acting on acid anhydrides, in phosphorus-containing anhydrides"/>
    <property type="evidence" value="ECO:0007669"/>
    <property type="project" value="InterPro"/>
</dbReference>
<evidence type="ECO:0000256" key="4">
    <source>
        <dbReference type="ARBA" id="ARBA00022801"/>
    </source>
</evidence>
<keyword evidence="4 8" id="KW-0378">Hydrolase</keyword>
<dbReference type="SUPFAM" id="SSF55811">
    <property type="entry name" value="Nudix"/>
    <property type="match status" value="1"/>
</dbReference>
<evidence type="ECO:0000313" key="9">
    <source>
        <dbReference type="Proteomes" id="UP000523614"/>
    </source>
</evidence>
<comment type="caution">
    <text evidence="8">The sequence shown here is derived from an EMBL/GenBank/DDBJ whole genome shotgun (WGS) entry which is preliminary data.</text>
</comment>
<sequence length="279" mass="30801">MICGGESAVPHRQAPTGYDQARLSTTVILVRNSAQGLQVWAQERVSTMRNYPGMTVFPGGGVDRRDLPSGQGDTAAMWTGQPVEEFAARLGLTPEQTHAVVFAAVRELFEETGTLLAVHEDGSEIADVTPYHQDRVDLISHRISLTEMLMEHDLRVCTDGLRPWARWVGGWKDLHWFDTISFVAVAPEGQSPDGDTSEADDAGWFSPQLLLDGWRHGLVRLAIPTWAQLSFLARFPTADEAMAAADAADLSPVVGDPVDDPRYAEYFTTSWVDRIRPTR</sequence>